<reference evidence="3" key="1">
    <citation type="submission" date="2020-04" db="EMBL/GenBank/DDBJ databases">
        <title>A desert anoxygenic phototrophic bacterium fixes CO2 using RubisCO under aerobic conditions.</title>
        <authorList>
            <person name="Tang K."/>
        </authorList>
    </citation>
    <scope>NUCLEOTIDE SEQUENCE [LARGE SCALE GENOMIC DNA]</scope>
    <source>
        <strain evidence="3">MIMtkB3</strain>
    </source>
</reference>
<gene>
    <name evidence="3" type="ORF">HHL28_17390</name>
</gene>
<feature type="region of interest" description="Disordered" evidence="1">
    <location>
        <begin position="31"/>
        <end position="67"/>
    </location>
</feature>
<keyword evidence="2" id="KW-0472">Membrane</keyword>
<dbReference type="EMBL" id="CP051775">
    <property type="protein sequence ID" value="QJE74598.1"/>
    <property type="molecule type" value="Genomic_DNA"/>
</dbReference>
<proteinExistence type="predicted"/>
<evidence type="ECO:0000313" key="3">
    <source>
        <dbReference type="EMBL" id="QJE74598.1"/>
    </source>
</evidence>
<evidence type="ECO:0000256" key="1">
    <source>
        <dbReference type="SAM" id="MobiDB-lite"/>
    </source>
</evidence>
<name>A0A858RB37_9PROT</name>
<dbReference type="Proteomes" id="UP000501891">
    <property type="component" value="Chromosome"/>
</dbReference>
<organism evidence="3 4">
    <name type="scientific">Aerophototrophica crusticola</name>
    <dbReference type="NCBI Taxonomy" id="1709002"/>
    <lineage>
        <taxon>Bacteria</taxon>
        <taxon>Pseudomonadati</taxon>
        <taxon>Pseudomonadota</taxon>
        <taxon>Alphaproteobacteria</taxon>
        <taxon>Rhodospirillales</taxon>
        <taxon>Rhodospirillaceae</taxon>
        <taxon>Aerophototrophica</taxon>
    </lineage>
</organism>
<feature type="transmembrane region" description="Helical" evidence="2">
    <location>
        <begin position="6"/>
        <end position="29"/>
    </location>
</feature>
<accession>A0A858RB37</accession>
<evidence type="ECO:0000313" key="4">
    <source>
        <dbReference type="Proteomes" id="UP000501891"/>
    </source>
</evidence>
<dbReference type="AlphaFoldDB" id="A0A858RB37"/>
<keyword evidence="4" id="KW-1185">Reference proteome</keyword>
<dbReference type="KEGG" id="acru:HHL28_17390"/>
<feature type="compositionally biased region" description="Basic and acidic residues" evidence="1">
    <location>
        <begin position="41"/>
        <end position="55"/>
    </location>
</feature>
<sequence length="67" mass="7276">MGDLLGGNLIWILAFFTLVAVLAIGIMQAKRTSNSRHKRGEHMGDGTRITAERSTEQAAVDGTRHPT</sequence>
<keyword evidence="2" id="KW-0812">Transmembrane</keyword>
<keyword evidence="2" id="KW-1133">Transmembrane helix</keyword>
<evidence type="ECO:0000256" key="2">
    <source>
        <dbReference type="SAM" id="Phobius"/>
    </source>
</evidence>
<protein>
    <submittedName>
        <fullName evidence="3">Uncharacterized protein</fullName>
    </submittedName>
</protein>